<dbReference type="AlphaFoldDB" id="A0A0U3PAJ0"/>
<sequence length="89" mass="9361">MDDGGLGTPQPAFGADQRKFAAAQFQSGNISLPGLWTYYYGIGGNVDQLGVDAYLHELVELAPLQMDLIQAAIKEITADGQGSAHVPGL</sequence>
<name>A0A0U3PAJ0_9MICC</name>
<reference evidence="1 2" key="1">
    <citation type="submission" date="2015-12" db="EMBL/GenBank/DDBJ databases">
        <authorList>
            <person name="Shamseldin A."/>
            <person name="Moawad H."/>
            <person name="Abd El-Rahim W.M."/>
            <person name="Sadowsky M.J."/>
        </authorList>
    </citation>
    <scope>NUCLEOTIDE SEQUENCE [LARGE SCALE GENOMIC DNA]</scope>
    <source>
        <strain evidence="1 2">Ar51</strain>
    </source>
</reference>
<protein>
    <submittedName>
        <fullName evidence="1">Uncharacterized protein</fullName>
    </submittedName>
</protein>
<evidence type="ECO:0000313" key="1">
    <source>
        <dbReference type="EMBL" id="ALV41331.1"/>
    </source>
</evidence>
<organism evidence="1">
    <name type="scientific">Pseudarthrobacter sulfonivorans</name>
    <dbReference type="NCBI Taxonomy" id="121292"/>
    <lineage>
        <taxon>Bacteria</taxon>
        <taxon>Bacillati</taxon>
        <taxon>Actinomycetota</taxon>
        <taxon>Actinomycetes</taxon>
        <taxon>Micrococcales</taxon>
        <taxon>Micrococcaceae</taxon>
        <taxon>Pseudarthrobacter</taxon>
    </lineage>
</organism>
<dbReference type="KEGG" id="psul:AU252_09360"/>
<dbReference type="EMBL" id="CP013747">
    <property type="protein sequence ID" value="ALV41331.1"/>
    <property type="molecule type" value="Genomic_DNA"/>
</dbReference>
<accession>A0A0U3PAJ0</accession>
<proteinExistence type="predicted"/>
<gene>
    <name evidence="1" type="ORF">AU252_09360</name>
</gene>
<dbReference type="Proteomes" id="UP000065151">
    <property type="component" value="Chromosome"/>
</dbReference>
<evidence type="ECO:0000313" key="2">
    <source>
        <dbReference type="Proteomes" id="UP000065151"/>
    </source>
</evidence>
<dbReference type="STRING" id="121292.AU252_09360"/>